<dbReference type="PANTHER" id="PTHR43827:SF3">
    <property type="entry name" value="NADP-DEPENDENT OXIDOREDUCTASE DOMAIN-CONTAINING PROTEIN"/>
    <property type="match status" value="1"/>
</dbReference>
<dbReference type="EMBL" id="VNKI01000001">
    <property type="protein sequence ID" value="TVX84117.1"/>
    <property type="molecule type" value="Genomic_DNA"/>
</dbReference>
<dbReference type="InterPro" id="IPR036812">
    <property type="entry name" value="NAD(P)_OxRdtase_dom_sf"/>
</dbReference>
<name>A0A8B5Y519_9BACI</name>
<evidence type="ECO:0000313" key="5">
    <source>
        <dbReference type="EMBL" id="TVX84117.1"/>
    </source>
</evidence>
<reference evidence="5 6" key="1">
    <citation type="submission" date="2019-07" db="EMBL/GenBank/DDBJ databases">
        <title>Genome assembly of Bacillus simplex strain GGC-P6A.</title>
        <authorList>
            <person name="Jennings M.E."/>
            <person name="Barton H.A."/>
        </authorList>
    </citation>
    <scope>NUCLEOTIDE SEQUENCE [LARGE SCALE GENOMIC DNA]</scope>
    <source>
        <strain evidence="5 6">GGC-P6A</strain>
    </source>
</reference>
<evidence type="ECO:0000256" key="3">
    <source>
        <dbReference type="ARBA" id="ARBA00023002"/>
    </source>
</evidence>
<dbReference type="Pfam" id="PF00248">
    <property type="entry name" value="Aldo_ket_red"/>
    <property type="match status" value="1"/>
</dbReference>
<comment type="similarity">
    <text evidence="1">Belongs to the aldo/keto reductase family.</text>
</comment>
<keyword evidence="2" id="KW-0521">NADP</keyword>
<evidence type="ECO:0000256" key="2">
    <source>
        <dbReference type="ARBA" id="ARBA00022857"/>
    </source>
</evidence>
<protein>
    <submittedName>
        <fullName evidence="5">Aldo/keto reductase</fullName>
    </submittedName>
</protein>
<sequence>MSWGPFAEGKNDYFTNETLKEIGEQYGKSVAQVALRYLIQRNVVVIPKTVTKERMIQNFDVFDFVLTNDDMEKIEKLDQEQSLFFSHYDPETVEFLTGLGKKTVKP</sequence>
<dbReference type="InterPro" id="IPR020471">
    <property type="entry name" value="AKR"/>
</dbReference>
<dbReference type="SUPFAM" id="SSF51430">
    <property type="entry name" value="NAD(P)-linked oxidoreductase"/>
    <property type="match status" value="1"/>
</dbReference>
<comment type="caution">
    <text evidence="5">The sequence shown here is derived from an EMBL/GenBank/DDBJ whole genome shotgun (WGS) entry which is preliminary data.</text>
</comment>
<gene>
    <name evidence="5" type="ORF">FQP34_02560</name>
</gene>
<dbReference type="PANTHER" id="PTHR43827">
    <property type="entry name" value="2,5-DIKETO-D-GLUCONIC ACID REDUCTASE"/>
    <property type="match status" value="1"/>
</dbReference>
<proteinExistence type="inferred from homology"/>
<dbReference type="InterPro" id="IPR023210">
    <property type="entry name" value="NADP_OxRdtase_dom"/>
</dbReference>
<dbReference type="Gene3D" id="3.20.20.100">
    <property type="entry name" value="NADP-dependent oxidoreductase domain"/>
    <property type="match status" value="1"/>
</dbReference>
<evidence type="ECO:0000256" key="1">
    <source>
        <dbReference type="ARBA" id="ARBA00007905"/>
    </source>
</evidence>
<dbReference type="AlphaFoldDB" id="A0A8B5Y519"/>
<dbReference type="Proteomes" id="UP000317770">
    <property type="component" value="Unassembled WGS sequence"/>
</dbReference>
<dbReference type="PROSITE" id="PS00063">
    <property type="entry name" value="ALDOKETO_REDUCTASE_3"/>
    <property type="match status" value="1"/>
</dbReference>
<organism evidence="5 6">
    <name type="scientific">Peribacillus simplex</name>
    <dbReference type="NCBI Taxonomy" id="1478"/>
    <lineage>
        <taxon>Bacteria</taxon>
        <taxon>Bacillati</taxon>
        <taxon>Bacillota</taxon>
        <taxon>Bacilli</taxon>
        <taxon>Bacillales</taxon>
        <taxon>Bacillaceae</taxon>
        <taxon>Peribacillus</taxon>
    </lineage>
</organism>
<dbReference type="GO" id="GO:0016616">
    <property type="term" value="F:oxidoreductase activity, acting on the CH-OH group of donors, NAD or NADP as acceptor"/>
    <property type="evidence" value="ECO:0007669"/>
    <property type="project" value="UniProtKB-ARBA"/>
</dbReference>
<evidence type="ECO:0000313" key="6">
    <source>
        <dbReference type="Proteomes" id="UP000317770"/>
    </source>
</evidence>
<dbReference type="InterPro" id="IPR018170">
    <property type="entry name" value="Aldo/ket_reductase_CS"/>
</dbReference>
<evidence type="ECO:0000259" key="4">
    <source>
        <dbReference type="Pfam" id="PF00248"/>
    </source>
</evidence>
<keyword evidence="3" id="KW-0560">Oxidoreductase</keyword>
<accession>A0A8B5Y519</accession>
<dbReference type="RefSeq" id="WP_144477096.1">
    <property type="nucleotide sequence ID" value="NZ_VNKI01000001.1"/>
</dbReference>
<feature type="domain" description="NADP-dependent oxidoreductase" evidence="4">
    <location>
        <begin position="15"/>
        <end position="78"/>
    </location>
</feature>